<dbReference type="Gene3D" id="3.10.600.10">
    <property type="entry name" value="pyruvate carboxylase f1077a mutant domain"/>
    <property type="match status" value="1"/>
</dbReference>
<dbReference type="InterPro" id="IPR001882">
    <property type="entry name" value="Biotin_BS"/>
</dbReference>
<proteinExistence type="predicted"/>
<dbReference type="CDD" id="cd06850">
    <property type="entry name" value="biotinyl_domain"/>
    <property type="match status" value="1"/>
</dbReference>
<evidence type="ECO:0000313" key="4">
    <source>
        <dbReference type="EMBL" id="KAL3311053.1"/>
    </source>
</evidence>
<dbReference type="Pfam" id="PF02436">
    <property type="entry name" value="PYC_OADA"/>
    <property type="match status" value="1"/>
</dbReference>
<dbReference type="FunFam" id="3.10.600.10:FF:000001">
    <property type="entry name" value="Pyruvate carboxylase"/>
    <property type="match status" value="1"/>
</dbReference>
<dbReference type="SUPFAM" id="SSF89000">
    <property type="entry name" value="post-HMGL domain-like"/>
    <property type="match status" value="1"/>
</dbReference>
<feature type="domain" description="Lipoyl-binding" evidence="2">
    <location>
        <begin position="461"/>
        <end position="530"/>
    </location>
</feature>
<evidence type="ECO:0000313" key="5">
    <source>
        <dbReference type="Proteomes" id="UP001626550"/>
    </source>
</evidence>
<evidence type="ECO:0000256" key="1">
    <source>
        <dbReference type="ARBA" id="ARBA00023267"/>
    </source>
</evidence>
<gene>
    <name evidence="4" type="ORF">Ciccas_010373</name>
</gene>
<name>A0ABD2PVF0_9PLAT</name>
<dbReference type="PROSITE" id="PS50968">
    <property type="entry name" value="BIOTINYL_LIPOYL"/>
    <property type="match status" value="1"/>
</dbReference>
<dbReference type="SUPFAM" id="SSF51569">
    <property type="entry name" value="Aldolase"/>
    <property type="match status" value="1"/>
</dbReference>
<dbReference type="FunFam" id="2.40.50.100:FF:000003">
    <property type="entry name" value="Acetyl-CoA carboxylase biotin carboxyl carrier protein"/>
    <property type="match status" value="1"/>
</dbReference>
<keyword evidence="5" id="KW-1185">Reference proteome</keyword>
<accession>A0ABD2PVF0</accession>
<dbReference type="SUPFAM" id="SSF51230">
    <property type="entry name" value="Single hybrid motif"/>
    <property type="match status" value="1"/>
</dbReference>
<protein>
    <recommendedName>
        <fullName evidence="6">Pyruvate carboxylase</fullName>
    </recommendedName>
</protein>
<evidence type="ECO:0000259" key="2">
    <source>
        <dbReference type="PROSITE" id="PS50968"/>
    </source>
</evidence>
<dbReference type="InterPro" id="IPR000891">
    <property type="entry name" value="PYR_CT"/>
</dbReference>
<dbReference type="AlphaFoldDB" id="A0ABD2PVF0"/>
<evidence type="ECO:0000259" key="3">
    <source>
        <dbReference type="PROSITE" id="PS50991"/>
    </source>
</evidence>
<dbReference type="Proteomes" id="UP001626550">
    <property type="component" value="Unassembled WGS sequence"/>
</dbReference>
<evidence type="ECO:0008006" key="6">
    <source>
        <dbReference type="Google" id="ProtNLM"/>
    </source>
</evidence>
<dbReference type="FunFam" id="3.20.20.70:FF:000033">
    <property type="entry name" value="Pyruvate carboxylase"/>
    <property type="match status" value="1"/>
</dbReference>
<dbReference type="CDD" id="cd07937">
    <property type="entry name" value="DRE_TIM_PC_TC_5S"/>
    <property type="match status" value="1"/>
</dbReference>
<dbReference type="Gene3D" id="2.40.50.100">
    <property type="match status" value="1"/>
</dbReference>
<dbReference type="InterPro" id="IPR011053">
    <property type="entry name" value="Single_hybrid_motif"/>
</dbReference>
<dbReference type="PANTHER" id="PTHR43778:SF2">
    <property type="entry name" value="PYRUVATE CARBOXYLASE, MITOCHONDRIAL"/>
    <property type="match status" value="1"/>
</dbReference>
<feature type="domain" description="Pyruvate carboxyltransferase" evidence="3">
    <location>
        <begin position="1"/>
        <end position="181"/>
    </location>
</feature>
<dbReference type="Gene3D" id="3.20.20.70">
    <property type="entry name" value="Aldolase class I"/>
    <property type="match status" value="1"/>
</dbReference>
<dbReference type="Pfam" id="PF00364">
    <property type="entry name" value="Biotin_lipoyl"/>
    <property type="match status" value="1"/>
</dbReference>
<dbReference type="PROSITE" id="PS50991">
    <property type="entry name" value="PYR_CT"/>
    <property type="match status" value="1"/>
</dbReference>
<dbReference type="PROSITE" id="PS00188">
    <property type="entry name" value="BIOTIN"/>
    <property type="match status" value="1"/>
</dbReference>
<keyword evidence="1" id="KW-0092">Biotin</keyword>
<dbReference type="InterPro" id="IPR000089">
    <property type="entry name" value="Biotin_lipoyl"/>
</dbReference>
<dbReference type="InterPro" id="IPR013785">
    <property type="entry name" value="Aldolase_TIM"/>
</dbReference>
<dbReference type="InterPro" id="IPR003379">
    <property type="entry name" value="Carboxylase_cons_dom"/>
</dbReference>
<dbReference type="EMBL" id="JBJKFK010002475">
    <property type="protein sequence ID" value="KAL3311053.1"/>
    <property type="molecule type" value="Genomic_DNA"/>
</dbReference>
<dbReference type="PANTHER" id="PTHR43778">
    <property type="entry name" value="PYRUVATE CARBOXYLASE"/>
    <property type="match status" value="1"/>
</dbReference>
<sequence length="531" mass="58154">MNIKFEFVNRFCEQSVKSGMDIFRVFDCLNYLPNLLLGMEAAGKAGGVVEGSVCYTGDITDPSKTKYSLDYYMKLVDELVKGGTHIIGIKDMAGVLKPEAATILIGSIKDKYPHLPIHLHTHDTAGAGVATYLAAIKAGANIVDVAADAMSGMTSQPSMGAVVACLDNSPLSTGMSLDTTSKYSAFWEQTRSLYGPFECTATMKSGNADVYNNEIPGGQYTNLQFQSFSLGLADQFEEVKHRYSDANELLGNIVKVTPSSKIVGDLAQFMVQNKLTKEEVLEKASDLNFPSSVVEYFQGLVGVPPGGFPEPLRSRVLRGKKPLVGENERPGQAMEPLNFDQLHETLKSKFGHEFSEKDLLSAALYPKVFEDFEKFRNGYGPVGHLETKVFLRGPQIAEEIEVELERGKRLHITCLAMSDISATGHREVFFELNGQLRSVHLKDKNAKTIGKFHPKCDPGNNLQVGCPMPGEILEVRCKQGEKVKKGDVLLTLSAMKMELIVSAPIDGTIKTLLAKPGMKLDGEDLLLELEQ</sequence>
<organism evidence="4 5">
    <name type="scientific">Cichlidogyrus casuarinus</name>
    <dbReference type="NCBI Taxonomy" id="1844966"/>
    <lineage>
        <taxon>Eukaryota</taxon>
        <taxon>Metazoa</taxon>
        <taxon>Spiralia</taxon>
        <taxon>Lophotrochozoa</taxon>
        <taxon>Platyhelminthes</taxon>
        <taxon>Monogenea</taxon>
        <taxon>Monopisthocotylea</taxon>
        <taxon>Dactylogyridea</taxon>
        <taxon>Ancyrocephalidae</taxon>
        <taxon>Cichlidogyrus</taxon>
    </lineage>
</organism>
<reference evidence="4 5" key="1">
    <citation type="submission" date="2024-11" db="EMBL/GenBank/DDBJ databases">
        <title>Adaptive evolution of stress response genes in parasites aligns with host niche diversity.</title>
        <authorList>
            <person name="Hahn C."/>
            <person name="Resl P."/>
        </authorList>
    </citation>
    <scope>NUCLEOTIDE SEQUENCE [LARGE SCALE GENOMIC DNA]</scope>
    <source>
        <strain evidence="4">EGGRZ-B1_66</strain>
        <tissue evidence="4">Body</tissue>
    </source>
</reference>
<comment type="caution">
    <text evidence="4">The sequence shown here is derived from an EMBL/GenBank/DDBJ whole genome shotgun (WGS) entry which is preliminary data.</text>
</comment>
<dbReference type="InterPro" id="IPR055268">
    <property type="entry name" value="PCB-like"/>
</dbReference>
<dbReference type="GO" id="GO:0004736">
    <property type="term" value="F:pyruvate carboxylase activity"/>
    <property type="evidence" value="ECO:0007669"/>
    <property type="project" value="UniProtKB-ARBA"/>
</dbReference>
<dbReference type="Pfam" id="PF00682">
    <property type="entry name" value="HMGL-like"/>
    <property type="match status" value="1"/>
</dbReference>